<dbReference type="GO" id="GO:0016787">
    <property type="term" value="F:hydrolase activity"/>
    <property type="evidence" value="ECO:0007669"/>
    <property type="project" value="UniProtKB-KW"/>
</dbReference>
<gene>
    <name evidence="5" type="ORF">EDD18DRAFT_1279118</name>
</gene>
<dbReference type="PANTHER" id="PTHR11559">
    <property type="entry name" value="CARBOXYLESTERASE"/>
    <property type="match status" value="1"/>
</dbReference>
<name>A0AA39QER2_9AGAR</name>
<evidence type="ECO:0000256" key="2">
    <source>
        <dbReference type="ARBA" id="ARBA00022801"/>
    </source>
</evidence>
<feature type="chain" id="PRO_5041482853" description="Carboxylic ester hydrolase" evidence="3">
    <location>
        <begin position="17"/>
        <end position="548"/>
    </location>
</feature>
<proteinExistence type="inferred from homology"/>
<dbReference type="Pfam" id="PF00135">
    <property type="entry name" value="COesterase"/>
    <property type="match status" value="1"/>
</dbReference>
<dbReference type="InterPro" id="IPR050309">
    <property type="entry name" value="Type-B_Carboxylest/Lipase"/>
</dbReference>
<dbReference type="Gene3D" id="3.40.50.1820">
    <property type="entry name" value="alpha/beta hydrolase"/>
    <property type="match status" value="1"/>
</dbReference>
<keyword evidence="2 3" id="KW-0378">Hydrolase</keyword>
<dbReference type="PROSITE" id="PS00122">
    <property type="entry name" value="CARBOXYLESTERASE_B_1"/>
    <property type="match status" value="1"/>
</dbReference>
<evidence type="ECO:0000256" key="1">
    <source>
        <dbReference type="ARBA" id="ARBA00005964"/>
    </source>
</evidence>
<dbReference type="EC" id="3.1.1.-" evidence="3"/>
<feature type="signal peptide" evidence="3">
    <location>
        <begin position="1"/>
        <end position="16"/>
    </location>
</feature>
<dbReference type="PROSITE" id="PS00941">
    <property type="entry name" value="CARBOXYLESTERASE_B_2"/>
    <property type="match status" value="1"/>
</dbReference>
<dbReference type="InterPro" id="IPR029058">
    <property type="entry name" value="AB_hydrolase_fold"/>
</dbReference>
<keyword evidence="3" id="KW-0732">Signal</keyword>
<dbReference type="EMBL" id="JAUEPU010000006">
    <property type="protein sequence ID" value="KAK0501520.1"/>
    <property type="molecule type" value="Genomic_DNA"/>
</dbReference>
<evidence type="ECO:0000313" key="5">
    <source>
        <dbReference type="EMBL" id="KAK0501520.1"/>
    </source>
</evidence>
<comment type="similarity">
    <text evidence="1 3">Belongs to the type-B carboxylesterase/lipase family.</text>
</comment>
<dbReference type="SUPFAM" id="SSF53474">
    <property type="entry name" value="alpha/beta-Hydrolases"/>
    <property type="match status" value="1"/>
</dbReference>
<evidence type="ECO:0000259" key="4">
    <source>
        <dbReference type="Pfam" id="PF00135"/>
    </source>
</evidence>
<dbReference type="Proteomes" id="UP001175228">
    <property type="component" value="Unassembled WGS sequence"/>
</dbReference>
<dbReference type="InterPro" id="IPR002018">
    <property type="entry name" value="CarbesteraseB"/>
</dbReference>
<accession>A0AA39QER2</accession>
<sequence>MLAIFLVFCFASLALSLPTVQLGTTTLVGTDLALSQLEFFGGIPYAEPPLGALRLQPPVPKAELGVEVFNASGFGLACLQAGLPIDAISEDCLTINVLRPSGISHNDSLPVLFWVYGGGFYEGSASLYNGSAIVAQSVLRGTPVVYVNFNYRLGPLGFPQGKEAADRETLNLGIKDELAALEWVQQNIGAFGGDKKKVTVFGESAGSVMNSILFLQPSISDLAWAAIFQSGSASTTLPFNATVHEKEWSSFVTAIPGCSAYLGTSSTFPCVQNASSSEIYEGFLQAYSEANEQFPFAPTLDGPSGLFPDLPSRLFPMGQFARLPFIAGTNLDEGKEVHSMRTLFNPPTLNYTEEVIRSIVNANYSPPAVPTDVMDELMDLYPDVPAEGSPYDTGNETFGLSPGFKRISATIGDLAFGSQRRLWSQTTADVGVKSYAYRFAQRLSSTPAYLGVPHGADIPFVFGQMAIMNESAPVVALSTVMIDYWVSFATSLDPNDSLGSPRPTWAPYTASDQVLLQISADNSTVIPDDFNKEQIDFIISQTVVFRHR</sequence>
<keyword evidence="6" id="KW-1185">Reference proteome</keyword>
<dbReference type="InterPro" id="IPR019826">
    <property type="entry name" value="Carboxylesterase_B_AS"/>
</dbReference>
<protein>
    <recommendedName>
        <fullName evidence="3">Carboxylic ester hydrolase</fullName>
        <ecNumber evidence="3">3.1.1.-</ecNumber>
    </recommendedName>
</protein>
<dbReference type="InterPro" id="IPR019819">
    <property type="entry name" value="Carboxylesterase_B_CS"/>
</dbReference>
<comment type="caution">
    <text evidence="5">The sequence shown here is derived from an EMBL/GenBank/DDBJ whole genome shotgun (WGS) entry which is preliminary data.</text>
</comment>
<feature type="domain" description="Carboxylesterase type B" evidence="4">
    <location>
        <begin position="18"/>
        <end position="537"/>
    </location>
</feature>
<dbReference type="AlphaFoldDB" id="A0AA39QER2"/>
<evidence type="ECO:0000256" key="3">
    <source>
        <dbReference type="RuleBase" id="RU361235"/>
    </source>
</evidence>
<evidence type="ECO:0000313" key="6">
    <source>
        <dbReference type="Proteomes" id="UP001175228"/>
    </source>
</evidence>
<reference evidence="5" key="1">
    <citation type="submission" date="2023-06" db="EMBL/GenBank/DDBJ databases">
        <authorList>
            <consortium name="Lawrence Berkeley National Laboratory"/>
            <person name="Ahrendt S."/>
            <person name="Sahu N."/>
            <person name="Indic B."/>
            <person name="Wong-Bajracharya J."/>
            <person name="Merenyi Z."/>
            <person name="Ke H.-M."/>
            <person name="Monk M."/>
            <person name="Kocsube S."/>
            <person name="Drula E."/>
            <person name="Lipzen A."/>
            <person name="Balint B."/>
            <person name="Henrissat B."/>
            <person name="Andreopoulos B."/>
            <person name="Martin F.M."/>
            <person name="Harder C.B."/>
            <person name="Rigling D."/>
            <person name="Ford K.L."/>
            <person name="Foster G.D."/>
            <person name="Pangilinan J."/>
            <person name="Papanicolaou A."/>
            <person name="Barry K."/>
            <person name="LaButti K."/>
            <person name="Viragh M."/>
            <person name="Koriabine M."/>
            <person name="Yan M."/>
            <person name="Riley R."/>
            <person name="Champramary S."/>
            <person name="Plett K.L."/>
            <person name="Tsai I.J."/>
            <person name="Slot J."/>
            <person name="Sipos G."/>
            <person name="Plett J."/>
            <person name="Nagy L.G."/>
            <person name="Grigoriev I.V."/>
        </authorList>
    </citation>
    <scope>NUCLEOTIDE SEQUENCE</scope>
    <source>
        <strain evidence="5">HWK02</strain>
    </source>
</reference>
<organism evidence="5 6">
    <name type="scientific">Armillaria luteobubalina</name>
    <dbReference type="NCBI Taxonomy" id="153913"/>
    <lineage>
        <taxon>Eukaryota</taxon>
        <taxon>Fungi</taxon>
        <taxon>Dikarya</taxon>
        <taxon>Basidiomycota</taxon>
        <taxon>Agaricomycotina</taxon>
        <taxon>Agaricomycetes</taxon>
        <taxon>Agaricomycetidae</taxon>
        <taxon>Agaricales</taxon>
        <taxon>Marasmiineae</taxon>
        <taxon>Physalacriaceae</taxon>
        <taxon>Armillaria</taxon>
    </lineage>
</organism>